<protein>
    <recommendedName>
        <fullName evidence="11">ZIP family metal transporter</fullName>
    </recommendedName>
</protein>
<dbReference type="PANTHER" id="PTHR11040:SF211">
    <property type="entry name" value="ZINC TRANSPORTER ZIP11"/>
    <property type="match status" value="1"/>
</dbReference>
<sequence length="258" mass="25897">MSLAWSPALAGSIASLLAGLATAVGALPILGIGRGAQRHQGTLLGFAAGIMLAASFFSLIIPALDHLQDAGAGRWHAASVATASVAAGAAIIMALGRLLPQDGIEPAPVAGRMSHRSVWLFVLAITLHNLPEGLAVGVSFAGGAYAQGSTTALGIGIQNIPEGFAVGCALGLRYPPGISFLGALLSGLVEPIAGTAGALLVAHFRPLLPWALCLAAGAMISVIMSQIVPELGREPAGRPQVGLILGLCLMMLLDVALS</sequence>
<dbReference type="Pfam" id="PF02535">
    <property type="entry name" value="Zip"/>
    <property type="match status" value="1"/>
</dbReference>
<feature type="transmembrane region" description="Helical" evidence="8">
    <location>
        <begin position="12"/>
        <end position="31"/>
    </location>
</feature>
<accession>T0K5E9</accession>
<feature type="transmembrane region" description="Helical" evidence="8">
    <location>
        <begin position="117"/>
        <end position="141"/>
    </location>
</feature>
<proteinExistence type="inferred from homology"/>
<feature type="transmembrane region" description="Helical" evidence="8">
    <location>
        <begin position="207"/>
        <end position="228"/>
    </location>
</feature>
<name>T0K5E9_9SPHN</name>
<organism evidence="9 10">
    <name type="scientific">Sphingobium ummariense RL-3</name>
    <dbReference type="NCBI Taxonomy" id="1346791"/>
    <lineage>
        <taxon>Bacteria</taxon>
        <taxon>Pseudomonadati</taxon>
        <taxon>Pseudomonadota</taxon>
        <taxon>Alphaproteobacteria</taxon>
        <taxon>Sphingomonadales</taxon>
        <taxon>Sphingomonadaceae</taxon>
        <taxon>Sphingobium</taxon>
    </lineage>
</organism>
<dbReference type="Proteomes" id="UP000015523">
    <property type="component" value="Unassembled WGS sequence"/>
</dbReference>
<evidence type="ECO:0000256" key="2">
    <source>
        <dbReference type="ARBA" id="ARBA00006939"/>
    </source>
</evidence>
<dbReference type="EMBL" id="AUWY01000085">
    <property type="protein sequence ID" value="EQB31904.1"/>
    <property type="molecule type" value="Genomic_DNA"/>
</dbReference>
<evidence type="ECO:0000313" key="9">
    <source>
        <dbReference type="EMBL" id="EQB31904.1"/>
    </source>
</evidence>
<dbReference type="PATRIC" id="fig|1346791.3.peg.2335"/>
<dbReference type="GO" id="GO:0005886">
    <property type="term" value="C:plasma membrane"/>
    <property type="evidence" value="ECO:0007669"/>
    <property type="project" value="UniProtKB-SubCell"/>
</dbReference>
<evidence type="ECO:0000313" key="10">
    <source>
        <dbReference type="Proteomes" id="UP000015523"/>
    </source>
</evidence>
<evidence type="ECO:0000256" key="1">
    <source>
        <dbReference type="ARBA" id="ARBA00004651"/>
    </source>
</evidence>
<keyword evidence="4 8" id="KW-0812">Transmembrane</keyword>
<keyword evidence="5" id="KW-0862">Zinc</keyword>
<evidence type="ECO:0000256" key="5">
    <source>
        <dbReference type="ARBA" id="ARBA00022833"/>
    </source>
</evidence>
<evidence type="ECO:0000256" key="7">
    <source>
        <dbReference type="ARBA" id="ARBA00023136"/>
    </source>
</evidence>
<comment type="caution">
    <text evidence="9">The sequence shown here is derived from an EMBL/GenBank/DDBJ whole genome shotgun (WGS) entry which is preliminary data.</text>
</comment>
<comment type="subcellular location">
    <subcellularLocation>
        <location evidence="1">Cell membrane</location>
        <topology evidence="1">Multi-pass membrane protein</topology>
    </subcellularLocation>
</comment>
<gene>
    <name evidence="9" type="ORF">M529_12145</name>
</gene>
<feature type="transmembrane region" description="Helical" evidence="8">
    <location>
        <begin position="43"/>
        <end position="64"/>
    </location>
</feature>
<evidence type="ECO:0008006" key="11">
    <source>
        <dbReference type="Google" id="ProtNLM"/>
    </source>
</evidence>
<reference evidence="9 10" key="1">
    <citation type="journal article" date="2013" name="Genome Announc.">
        <title>Draft Genome Sequence of Sphingobium ummariense Strain RL-3, a Hexachlorocyclohexane-Degrading Bacterium.</title>
        <authorList>
            <person name="Kohli P."/>
            <person name="Dua A."/>
            <person name="Sangwan N."/>
            <person name="Oldach P."/>
            <person name="Khurana J.P."/>
            <person name="Lal R."/>
        </authorList>
    </citation>
    <scope>NUCLEOTIDE SEQUENCE [LARGE SCALE GENOMIC DNA]</scope>
    <source>
        <strain evidence="9 10">RL-3</strain>
    </source>
</reference>
<dbReference type="OrthoDB" id="9787346at2"/>
<dbReference type="eggNOG" id="COG0428">
    <property type="taxonomic scope" value="Bacteria"/>
</dbReference>
<feature type="transmembrane region" description="Helical" evidence="8">
    <location>
        <begin position="76"/>
        <end position="96"/>
    </location>
</feature>
<keyword evidence="10" id="KW-1185">Reference proteome</keyword>
<dbReference type="AlphaFoldDB" id="T0K5E9"/>
<evidence type="ECO:0000256" key="4">
    <source>
        <dbReference type="ARBA" id="ARBA00022692"/>
    </source>
</evidence>
<keyword evidence="6 8" id="KW-1133">Transmembrane helix</keyword>
<dbReference type="PANTHER" id="PTHR11040">
    <property type="entry name" value="ZINC/IRON TRANSPORTER"/>
    <property type="match status" value="1"/>
</dbReference>
<keyword evidence="3" id="KW-1003">Cell membrane</keyword>
<dbReference type="GO" id="GO:0005385">
    <property type="term" value="F:zinc ion transmembrane transporter activity"/>
    <property type="evidence" value="ECO:0007669"/>
    <property type="project" value="TreeGrafter"/>
</dbReference>
<evidence type="ECO:0000256" key="3">
    <source>
        <dbReference type="ARBA" id="ARBA00022475"/>
    </source>
</evidence>
<feature type="transmembrane region" description="Helical" evidence="8">
    <location>
        <begin position="180"/>
        <end position="200"/>
    </location>
</feature>
<dbReference type="STRING" id="1346791.M529_12145"/>
<evidence type="ECO:0000256" key="8">
    <source>
        <dbReference type="SAM" id="Phobius"/>
    </source>
</evidence>
<feature type="transmembrane region" description="Helical" evidence="8">
    <location>
        <begin position="240"/>
        <end position="257"/>
    </location>
</feature>
<evidence type="ECO:0000256" key="6">
    <source>
        <dbReference type="ARBA" id="ARBA00022989"/>
    </source>
</evidence>
<dbReference type="RefSeq" id="WP_021318227.1">
    <property type="nucleotide sequence ID" value="NZ_AUWY01000085.1"/>
</dbReference>
<dbReference type="InterPro" id="IPR003689">
    <property type="entry name" value="ZIP"/>
</dbReference>
<keyword evidence="7 8" id="KW-0472">Membrane</keyword>
<comment type="similarity">
    <text evidence="2">Belongs to the ZIP transporter (TC 2.A.5) family.</text>
</comment>